<evidence type="ECO:0000256" key="1">
    <source>
        <dbReference type="ARBA" id="ARBA00006442"/>
    </source>
</evidence>
<evidence type="ECO:0000313" key="7">
    <source>
        <dbReference type="EMBL" id="EFJ39392.1"/>
    </source>
</evidence>
<dbReference type="GO" id="GO:0050660">
    <property type="term" value="F:flavin adenine dinucleotide binding"/>
    <property type="evidence" value="ECO:0007669"/>
    <property type="project" value="TreeGrafter"/>
</dbReference>
<feature type="region of interest" description="Disordered" evidence="5">
    <location>
        <begin position="829"/>
        <end position="849"/>
    </location>
</feature>
<dbReference type="OrthoDB" id="546539at2759"/>
<keyword evidence="4" id="KW-0560">Oxidoreductase</keyword>
<dbReference type="EMBL" id="GL378610">
    <property type="protein sequence ID" value="EFJ39392.1"/>
    <property type="molecule type" value="Genomic_DNA"/>
</dbReference>
<keyword evidence="8" id="KW-1185">Reference proteome</keyword>
<feature type="compositionally biased region" description="Polar residues" evidence="5">
    <location>
        <begin position="832"/>
        <end position="841"/>
    </location>
</feature>
<feature type="region of interest" description="Disordered" evidence="5">
    <location>
        <begin position="668"/>
        <end position="705"/>
    </location>
</feature>
<dbReference type="InParanoid" id="D8ULK8"/>
<keyword evidence="3" id="KW-0274">FAD</keyword>
<feature type="region of interest" description="Disordered" evidence="5">
    <location>
        <begin position="1"/>
        <end position="20"/>
    </location>
</feature>
<dbReference type="Gene3D" id="3.50.50.100">
    <property type="match status" value="1"/>
</dbReference>
<evidence type="ECO:0000256" key="5">
    <source>
        <dbReference type="SAM" id="MobiDB-lite"/>
    </source>
</evidence>
<evidence type="ECO:0000259" key="6">
    <source>
        <dbReference type="Pfam" id="PF07992"/>
    </source>
</evidence>
<dbReference type="AlphaFoldDB" id="D8ULK8"/>
<feature type="compositionally biased region" description="Gly residues" evidence="5">
    <location>
        <begin position="689"/>
        <end position="700"/>
    </location>
</feature>
<feature type="region of interest" description="Disordered" evidence="5">
    <location>
        <begin position="492"/>
        <end position="569"/>
    </location>
</feature>
<evidence type="ECO:0000256" key="4">
    <source>
        <dbReference type="ARBA" id="ARBA00023002"/>
    </source>
</evidence>
<feature type="non-terminal residue" evidence="7">
    <location>
        <position position="1"/>
    </location>
</feature>
<dbReference type="KEGG" id="vcn:VOLCADRAFT_101032"/>
<dbReference type="Pfam" id="PF07992">
    <property type="entry name" value="Pyr_redox_2"/>
    <property type="match status" value="1"/>
</dbReference>
<dbReference type="RefSeq" id="XP_002959544.1">
    <property type="nucleotide sequence ID" value="XM_002959498.1"/>
</dbReference>
<dbReference type="GeneID" id="9614349"/>
<dbReference type="GO" id="GO:0004174">
    <property type="term" value="F:electron-transferring-flavoprotein dehydrogenase activity"/>
    <property type="evidence" value="ECO:0007669"/>
    <property type="project" value="TreeGrafter"/>
</dbReference>
<dbReference type="PANTHER" id="PTHR43735:SF3">
    <property type="entry name" value="FERROPTOSIS SUPPRESSOR PROTEIN 1"/>
    <property type="match status" value="1"/>
</dbReference>
<dbReference type="STRING" id="3068.D8ULK8"/>
<evidence type="ECO:0000256" key="3">
    <source>
        <dbReference type="ARBA" id="ARBA00022827"/>
    </source>
</evidence>
<dbReference type="Proteomes" id="UP000001058">
    <property type="component" value="Unassembled WGS sequence"/>
</dbReference>
<dbReference type="eggNOG" id="KOG2495">
    <property type="taxonomic scope" value="Eukaryota"/>
</dbReference>
<feature type="compositionally biased region" description="Low complexity" evidence="5">
    <location>
        <begin position="678"/>
        <end position="688"/>
    </location>
</feature>
<gene>
    <name evidence="7" type="ORF">VOLCADRAFT_101032</name>
</gene>
<dbReference type="InterPro" id="IPR023753">
    <property type="entry name" value="FAD/NAD-binding_dom"/>
</dbReference>
<name>D8ULK8_VOLCA</name>
<sequence length="1173" mass="120574">VLLGASVQSKPPVGPTAQPTQLTLSDGTSLAADLVLWCTGAKPNTAFLGEELTAAGVRDGKGLIKVLPTLQVEGQPHMFALGDCNNVPEEKKGFLAMKQAELAAQSIKALIRAASSGGGGNARSPKLGTWTVNMGMEVMVVTLGRNDGVCRMGGNVFTGCLPATVKGKDLFIGKTRGQLKEPVGCALVSRLDFCDGSFVSHPKLEGPLILILRRGKLPTPDFPTTSSFSHQDIAGSAANVNANANANANAAMSALAVHSHEAWQQLAERHFLSRPGPVFDCLSPDQLALVAAAFSRAGYHHVELFRSIADRLLPAVPHLQPGSLARALHAFASLRHNDPHFISAMCREVHCRMRGGGAGGGAGGAGGDAAVGSAAAGGVGTGSSLLSLAGAALFGSTRGGRPDRAHRAPQFLLDDLARLAAAAVQLGVSEAAARGYGSRGGGGSAYGDGLGGQLLEAVAEEAEEAAAVRLRSVVEAVRATAAAAAAAAAAGAGEVSHPATAMAAPNEPRPRSRAPWESNQIQTQPGVDDNSSRTAYGEYDGYDRYGTEGVGVDGQEPDASDRFGNGDARELCGPWVTTSSSSSSWGSGSSTPVDQLEPVLTLLEALAVGSAAGGAGCAAAHAAHAITAQHLVPELPSLEPYMAPRHLVSMLAALLPGPGAASLLQLAHPYPGPPPPQRLSSLSRSLLSGDGGGRGGGGGCSSYIGKRPAAEARRGDDAPGEHLSAVVAALSRRSDLRVFRSGRHVLDAWHMLAASHAGGAAGTDDPRVTGQLLAPVFAFVVRHVTMLGSAPEASRFFVSCALLSAYDRAALDAMAAPLVAALGAGGGAAGTTVKQPPSGQRQGVRDGSAARWNTTAGCRTGALTPQALAQLAWAVGQLGYDNTELLTAIQPHADEDPAAAAAGGGAAAAAAAEAAAAGLAAAAPPLGPLELADVMWCLAVNQFRTNLGAEIRELYMRAATHGVVHIDDPRWLRLVQVHVLLLLGWAGGLGEAAAGRLRSSWFNALGYAWEHQISLTRTKNLMAQAVDRGEQLAGPTGLPPDPDAAVRAFRHGVTTSVRDLSRAGIPPAVSPRDVSGSNSSSSSGTGGRLRLQTNYVWGMLQPSSDIRLTVPLLQQQGQAGGSQGVGPHLLGPTRWRQLVLRRLGVIVRPIRQEDWEQADELQRGAMLLQALRL</sequence>
<keyword evidence="2" id="KW-0285">Flavoprotein</keyword>
<feature type="domain" description="FAD/NAD(P)-binding" evidence="6">
    <location>
        <begin position="21"/>
        <end position="89"/>
    </location>
</feature>
<dbReference type="GO" id="GO:0005737">
    <property type="term" value="C:cytoplasm"/>
    <property type="evidence" value="ECO:0007669"/>
    <property type="project" value="TreeGrafter"/>
</dbReference>
<proteinExistence type="inferred from homology"/>
<organism evidence="8">
    <name type="scientific">Volvox carteri f. nagariensis</name>
    <dbReference type="NCBI Taxonomy" id="3068"/>
    <lineage>
        <taxon>Eukaryota</taxon>
        <taxon>Viridiplantae</taxon>
        <taxon>Chlorophyta</taxon>
        <taxon>core chlorophytes</taxon>
        <taxon>Chlorophyceae</taxon>
        <taxon>CS clade</taxon>
        <taxon>Chlamydomonadales</taxon>
        <taxon>Volvocaceae</taxon>
        <taxon>Volvox</taxon>
    </lineage>
</organism>
<dbReference type="SUPFAM" id="SSF51905">
    <property type="entry name" value="FAD/NAD(P)-binding domain"/>
    <property type="match status" value="1"/>
</dbReference>
<feature type="region of interest" description="Disordered" evidence="5">
    <location>
        <begin position="1060"/>
        <end position="1087"/>
    </location>
</feature>
<comment type="similarity">
    <text evidence="1">Belongs to the FAD-dependent oxidoreductase family.</text>
</comment>
<evidence type="ECO:0000313" key="8">
    <source>
        <dbReference type="Proteomes" id="UP000001058"/>
    </source>
</evidence>
<accession>D8ULK8</accession>
<evidence type="ECO:0000256" key="2">
    <source>
        <dbReference type="ARBA" id="ARBA00022630"/>
    </source>
</evidence>
<dbReference type="PANTHER" id="PTHR43735">
    <property type="entry name" value="APOPTOSIS-INDUCING FACTOR 1"/>
    <property type="match status" value="1"/>
</dbReference>
<protein>
    <recommendedName>
        <fullName evidence="6">FAD/NAD(P)-binding domain-containing protein</fullName>
    </recommendedName>
</protein>
<reference evidence="7 8" key="1">
    <citation type="journal article" date="2010" name="Science">
        <title>Genomic analysis of organismal complexity in the multicellular green alga Volvox carteri.</title>
        <authorList>
            <person name="Prochnik S.E."/>
            <person name="Umen J."/>
            <person name="Nedelcu A.M."/>
            <person name="Hallmann A."/>
            <person name="Miller S.M."/>
            <person name="Nishii I."/>
            <person name="Ferris P."/>
            <person name="Kuo A."/>
            <person name="Mitros T."/>
            <person name="Fritz-Laylin L.K."/>
            <person name="Hellsten U."/>
            <person name="Chapman J."/>
            <person name="Simakov O."/>
            <person name="Rensing S.A."/>
            <person name="Terry A."/>
            <person name="Pangilinan J."/>
            <person name="Kapitonov V."/>
            <person name="Jurka J."/>
            <person name="Salamov A."/>
            <person name="Shapiro H."/>
            <person name="Schmutz J."/>
            <person name="Grimwood J."/>
            <person name="Lindquist E."/>
            <person name="Lucas S."/>
            <person name="Grigoriev I.V."/>
            <person name="Schmitt R."/>
            <person name="Kirk D."/>
            <person name="Rokhsar D.S."/>
        </authorList>
    </citation>
    <scope>NUCLEOTIDE SEQUENCE [LARGE SCALE GENOMIC DNA]</scope>
    <source>
        <strain evidence="8">f. Nagariensis / Eve</strain>
    </source>
</reference>
<dbReference type="InterPro" id="IPR036188">
    <property type="entry name" value="FAD/NAD-bd_sf"/>
</dbReference>